<evidence type="ECO:0000313" key="5">
    <source>
        <dbReference type="EMBL" id="CDF80266.1"/>
    </source>
</evidence>
<dbReference type="STRING" id="1347342.BN863_25540"/>
<evidence type="ECO:0000259" key="4">
    <source>
        <dbReference type="Pfam" id="PF00440"/>
    </source>
</evidence>
<dbReference type="InterPro" id="IPR001647">
    <property type="entry name" value="HTH_TetR"/>
</dbReference>
<accession>T2KP83</accession>
<evidence type="ECO:0000256" key="2">
    <source>
        <dbReference type="ARBA" id="ARBA00023125"/>
    </source>
</evidence>
<dbReference type="HOGENOM" id="CLU_069356_28_1_10"/>
<dbReference type="SUPFAM" id="SSF46689">
    <property type="entry name" value="Homeodomain-like"/>
    <property type="match status" value="1"/>
</dbReference>
<dbReference type="GO" id="GO:0003677">
    <property type="term" value="F:DNA binding"/>
    <property type="evidence" value="ECO:0007669"/>
    <property type="project" value="UniProtKB-KW"/>
</dbReference>
<dbReference type="PANTHER" id="PTHR47506">
    <property type="entry name" value="TRANSCRIPTIONAL REGULATORY PROTEIN"/>
    <property type="match status" value="1"/>
</dbReference>
<feature type="domain" description="HTH tetR-type" evidence="4">
    <location>
        <begin position="22"/>
        <end position="62"/>
    </location>
</feature>
<keyword evidence="6" id="KW-1185">Reference proteome</keyword>
<keyword evidence="1" id="KW-0805">Transcription regulation</keyword>
<evidence type="ECO:0000256" key="1">
    <source>
        <dbReference type="ARBA" id="ARBA00023015"/>
    </source>
</evidence>
<organism evidence="5 6">
    <name type="scientific">Formosa agariphila (strain DSM 15362 / KCTC 12365 / LMG 23005 / KMM 3901 / M-2Alg 35-1)</name>
    <dbReference type="NCBI Taxonomy" id="1347342"/>
    <lineage>
        <taxon>Bacteria</taxon>
        <taxon>Pseudomonadati</taxon>
        <taxon>Bacteroidota</taxon>
        <taxon>Flavobacteriia</taxon>
        <taxon>Flavobacteriales</taxon>
        <taxon>Flavobacteriaceae</taxon>
        <taxon>Formosa</taxon>
    </lineage>
</organism>
<dbReference type="PATRIC" id="fig|1347342.6.peg.2569"/>
<dbReference type="Pfam" id="PF00440">
    <property type="entry name" value="TetR_N"/>
    <property type="match status" value="1"/>
</dbReference>
<proteinExistence type="predicted"/>
<sequence length="190" mass="21495">MYLCFMRPQKVNDDELIISLSKIFRTQGYEGTSLNDLSNITGLKKASLYHRFPSGKKEMAESVLINIEKWVADNIFNVLNKEGDPAEDRLKNALLQIGELYNGGLDSCLFKVLSTQNGMDLFGQSITNGMNEWLKAFKHFGLSINLSEHLAEEKAMQTLIDIQGSLLVSKGLQDTTVFENTLKKIKDRYH</sequence>
<dbReference type="AlphaFoldDB" id="T2KP83"/>
<protein>
    <submittedName>
        <fullName evidence="5">Transcriptional regulator, TetR family</fullName>
    </submittedName>
</protein>
<keyword evidence="3" id="KW-0804">Transcription</keyword>
<dbReference type="EMBL" id="HG315671">
    <property type="protein sequence ID" value="CDF80266.1"/>
    <property type="molecule type" value="Genomic_DNA"/>
</dbReference>
<dbReference type="InterPro" id="IPR009057">
    <property type="entry name" value="Homeodomain-like_sf"/>
</dbReference>
<dbReference type="eggNOG" id="COG1309">
    <property type="taxonomic scope" value="Bacteria"/>
</dbReference>
<name>T2KP83_FORAG</name>
<reference evidence="5 6" key="1">
    <citation type="journal article" date="2013" name="Appl. Environ. Microbiol.">
        <title>The genome of the alga-associated marine flavobacterium Formosa agariphila KMM 3901T reveals a broad potential for degradation of algal polysaccharides.</title>
        <authorList>
            <person name="Mann A.J."/>
            <person name="Hahnke R.L."/>
            <person name="Huang S."/>
            <person name="Werner J."/>
            <person name="Xing P."/>
            <person name="Barbeyron T."/>
            <person name="Huettel B."/>
            <person name="Stueber K."/>
            <person name="Reinhardt R."/>
            <person name="Harder J."/>
            <person name="Gloeckner F.O."/>
            <person name="Amann R.I."/>
            <person name="Teeling H."/>
        </authorList>
    </citation>
    <scope>NUCLEOTIDE SEQUENCE [LARGE SCALE GENOMIC DNA]</scope>
    <source>
        <strain evidence="6">DSM 15362 / KCTC 12365 / LMG 23005 / KMM 3901</strain>
    </source>
</reference>
<keyword evidence="2" id="KW-0238">DNA-binding</keyword>
<dbReference type="PANTHER" id="PTHR47506:SF1">
    <property type="entry name" value="HTH-TYPE TRANSCRIPTIONAL REGULATOR YJDC"/>
    <property type="match status" value="1"/>
</dbReference>
<evidence type="ECO:0000313" key="6">
    <source>
        <dbReference type="Proteomes" id="UP000016160"/>
    </source>
</evidence>
<evidence type="ECO:0000256" key="3">
    <source>
        <dbReference type="ARBA" id="ARBA00023163"/>
    </source>
</evidence>
<gene>
    <name evidence="5" type="ORF">BN863_25540</name>
</gene>
<dbReference type="Proteomes" id="UP000016160">
    <property type="component" value="Chromosome"/>
</dbReference>
<dbReference type="Gene3D" id="1.10.357.10">
    <property type="entry name" value="Tetracycline Repressor, domain 2"/>
    <property type="match status" value="1"/>
</dbReference>